<dbReference type="AlphaFoldDB" id="A0A4Y8MH14"/>
<dbReference type="RefSeq" id="WP_121311202.1">
    <property type="nucleotide sequence ID" value="NZ_SNVI01000008.1"/>
</dbReference>
<dbReference type="GO" id="GO:0046872">
    <property type="term" value="F:metal ion binding"/>
    <property type="evidence" value="ECO:0007669"/>
    <property type="project" value="UniProtKB-KW"/>
</dbReference>
<accession>A0A4Y8MH14</accession>
<sequence length="106" mass="11442">MPVIEFVCHDGATHRVNVTSGTSVMQAAVRQGLDAVLAECGGCSSCGTCHVYIDEAWTDKLNAPSETERSMLDCVMNPAPNSRLSCQIHMSDELDGLVVRLPESQF</sequence>
<protein>
    <submittedName>
        <fullName evidence="8">(2Fe-2S)-binding protein</fullName>
    </submittedName>
</protein>
<dbReference type="GO" id="GO:0140647">
    <property type="term" value="P:P450-containing electron transport chain"/>
    <property type="evidence" value="ECO:0007669"/>
    <property type="project" value="InterPro"/>
</dbReference>
<name>A0A4Y8MH14_9BURK</name>
<dbReference type="PROSITE" id="PS51085">
    <property type="entry name" value="2FE2S_FER_2"/>
    <property type="match status" value="1"/>
</dbReference>
<feature type="domain" description="2Fe-2S ferredoxin-type" evidence="7">
    <location>
        <begin position="2"/>
        <end position="105"/>
    </location>
</feature>
<dbReference type="PRINTS" id="PR00355">
    <property type="entry name" value="ADRENODOXIN"/>
</dbReference>
<proteinExistence type="inferred from homology"/>
<keyword evidence="2" id="KW-0001">2Fe-2S</keyword>
<reference evidence="8 9" key="1">
    <citation type="submission" date="2019-03" db="EMBL/GenBank/DDBJ databases">
        <title>Complete Genome Sequence of Paraburkholderia dipogonis ICMP 19430T, a Nitrogen-fixing Symbiont of the South African Invasive Legume Dipogon lignosus in New Zealand.</title>
        <authorList>
            <person name="De Meyer S.E."/>
        </authorList>
    </citation>
    <scope>NUCLEOTIDE SEQUENCE [LARGE SCALE GENOMIC DNA]</scope>
    <source>
        <strain evidence="8 9">ICMP 19430</strain>
    </source>
</reference>
<gene>
    <name evidence="8" type="ORF">E2553_44520</name>
</gene>
<dbReference type="InterPro" id="IPR001055">
    <property type="entry name" value="Adrenodoxin-like"/>
</dbReference>
<dbReference type="GO" id="GO:0005829">
    <property type="term" value="C:cytosol"/>
    <property type="evidence" value="ECO:0007669"/>
    <property type="project" value="TreeGrafter"/>
</dbReference>
<dbReference type="InterPro" id="IPR012675">
    <property type="entry name" value="Beta-grasp_dom_sf"/>
</dbReference>
<comment type="similarity">
    <text evidence="1">Belongs to the adrenodoxin/putidaredoxin family.</text>
</comment>
<dbReference type="InterPro" id="IPR036010">
    <property type="entry name" value="2Fe-2S_ferredoxin-like_sf"/>
</dbReference>
<evidence type="ECO:0000259" key="7">
    <source>
        <dbReference type="PROSITE" id="PS51085"/>
    </source>
</evidence>
<comment type="caution">
    <text evidence="8">The sequence shown here is derived from an EMBL/GenBank/DDBJ whole genome shotgun (WGS) entry which is preliminary data.</text>
</comment>
<keyword evidence="5" id="KW-0411">Iron-sulfur</keyword>
<dbReference type="SUPFAM" id="SSF54292">
    <property type="entry name" value="2Fe-2S ferredoxin-like"/>
    <property type="match status" value="1"/>
</dbReference>
<dbReference type="PANTHER" id="PTHR23426:SF65">
    <property type="entry name" value="FERREDOXIN-2, MITOCHONDRIAL"/>
    <property type="match status" value="1"/>
</dbReference>
<dbReference type="Pfam" id="PF00111">
    <property type="entry name" value="Fer2"/>
    <property type="match status" value="1"/>
</dbReference>
<dbReference type="InterPro" id="IPR001041">
    <property type="entry name" value="2Fe-2S_ferredoxin-type"/>
</dbReference>
<comment type="cofactor">
    <cofactor evidence="6">
        <name>[2Fe-2S] cluster</name>
        <dbReference type="ChEBI" id="CHEBI:190135"/>
    </cofactor>
</comment>
<dbReference type="Proteomes" id="UP000297385">
    <property type="component" value="Unassembled WGS sequence"/>
</dbReference>
<dbReference type="CDD" id="cd00207">
    <property type="entry name" value="fer2"/>
    <property type="match status" value="1"/>
</dbReference>
<dbReference type="EMBL" id="SNVI01000008">
    <property type="protein sequence ID" value="TFE36729.1"/>
    <property type="molecule type" value="Genomic_DNA"/>
</dbReference>
<evidence type="ECO:0000256" key="3">
    <source>
        <dbReference type="ARBA" id="ARBA00022723"/>
    </source>
</evidence>
<dbReference type="GO" id="GO:0009055">
    <property type="term" value="F:electron transfer activity"/>
    <property type="evidence" value="ECO:0007669"/>
    <property type="project" value="TreeGrafter"/>
</dbReference>
<evidence type="ECO:0000313" key="9">
    <source>
        <dbReference type="Proteomes" id="UP000297385"/>
    </source>
</evidence>
<dbReference type="PANTHER" id="PTHR23426">
    <property type="entry name" value="FERREDOXIN/ADRENODOXIN"/>
    <property type="match status" value="1"/>
</dbReference>
<evidence type="ECO:0000256" key="2">
    <source>
        <dbReference type="ARBA" id="ARBA00022714"/>
    </source>
</evidence>
<organism evidence="8 9">
    <name type="scientific">Paraburkholderia dipogonis</name>
    <dbReference type="NCBI Taxonomy" id="1211383"/>
    <lineage>
        <taxon>Bacteria</taxon>
        <taxon>Pseudomonadati</taxon>
        <taxon>Pseudomonadota</taxon>
        <taxon>Betaproteobacteria</taxon>
        <taxon>Burkholderiales</taxon>
        <taxon>Burkholderiaceae</taxon>
        <taxon>Paraburkholderia</taxon>
    </lineage>
</organism>
<keyword evidence="3" id="KW-0479">Metal-binding</keyword>
<dbReference type="Gene3D" id="3.10.20.30">
    <property type="match status" value="1"/>
</dbReference>
<dbReference type="GO" id="GO:0051537">
    <property type="term" value="F:2 iron, 2 sulfur cluster binding"/>
    <property type="evidence" value="ECO:0007669"/>
    <property type="project" value="UniProtKB-KW"/>
</dbReference>
<evidence type="ECO:0000256" key="5">
    <source>
        <dbReference type="ARBA" id="ARBA00023014"/>
    </source>
</evidence>
<evidence type="ECO:0000256" key="4">
    <source>
        <dbReference type="ARBA" id="ARBA00023004"/>
    </source>
</evidence>
<evidence type="ECO:0000256" key="6">
    <source>
        <dbReference type="ARBA" id="ARBA00034078"/>
    </source>
</evidence>
<evidence type="ECO:0000313" key="8">
    <source>
        <dbReference type="EMBL" id="TFE36729.1"/>
    </source>
</evidence>
<evidence type="ECO:0000256" key="1">
    <source>
        <dbReference type="ARBA" id="ARBA00010914"/>
    </source>
</evidence>
<keyword evidence="4" id="KW-0408">Iron</keyword>